<dbReference type="EMBL" id="LHPF02000011">
    <property type="protein sequence ID" value="PSC72326.1"/>
    <property type="molecule type" value="Genomic_DNA"/>
</dbReference>
<dbReference type="InterPro" id="IPR036770">
    <property type="entry name" value="Ankyrin_rpt-contain_sf"/>
</dbReference>
<name>A0A2P6VE09_9CHLO</name>
<dbReference type="SMART" id="SM00248">
    <property type="entry name" value="ANK"/>
    <property type="match status" value="12"/>
</dbReference>
<keyword evidence="2 3" id="KW-0040">ANK repeat</keyword>
<evidence type="ECO:0000256" key="2">
    <source>
        <dbReference type="ARBA" id="ARBA00023043"/>
    </source>
</evidence>
<dbReference type="Proteomes" id="UP000239649">
    <property type="component" value="Unassembled WGS sequence"/>
</dbReference>
<dbReference type="SUPFAM" id="SSF48403">
    <property type="entry name" value="Ankyrin repeat"/>
    <property type="match status" value="3"/>
</dbReference>
<evidence type="ECO:0000313" key="5">
    <source>
        <dbReference type="Proteomes" id="UP000239649"/>
    </source>
</evidence>
<dbReference type="Pfam" id="PF12796">
    <property type="entry name" value="Ank_2"/>
    <property type="match status" value="2"/>
</dbReference>
<dbReference type="STRING" id="554055.A0A2P6VE09"/>
<comment type="caution">
    <text evidence="4">The sequence shown here is derived from an EMBL/GenBank/DDBJ whole genome shotgun (WGS) entry which is preliminary data.</text>
</comment>
<keyword evidence="1" id="KW-0677">Repeat</keyword>
<evidence type="ECO:0000256" key="3">
    <source>
        <dbReference type="PROSITE-ProRule" id="PRU00023"/>
    </source>
</evidence>
<dbReference type="PANTHER" id="PTHR24198:SF165">
    <property type="entry name" value="ANKYRIN REPEAT-CONTAINING PROTEIN-RELATED"/>
    <property type="match status" value="1"/>
</dbReference>
<protein>
    <submittedName>
        <fullName evidence="4">Serine threonine-phosphatase 6 regulatory ankyrin repeat subunit B-like</fullName>
    </submittedName>
</protein>
<dbReference type="InterPro" id="IPR002110">
    <property type="entry name" value="Ankyrin_rpt"/>
</dbReference>
<dbReference type="PROSITE" id="PS50088">
    <property type="entry name" value="ANK_REPEAT"/>
    <property type="match status" value="3"/>
</dbReference>
<gene>
    <name evidence="4" type="ORF">C2E20_4602</name>
</gene>
<dbReference type="PANTHER" id="PTHR24198">
    <property type="entry name" value="ANKYRIN REPEAT AND PROTEIN KINASE DOMAIN-CONTAINING PROTEIN"/>
    <property type="match status" value="1"/>
</dbReference>
<dbReference type="PROSITE" id="PS50297">
    <property type="entry name" value="ANK_REP_REGION"/>
    <property type="match status" value="2"/>
</dbReference>
<dbReference type="AlphaFoldDB" id="A0A2P6VE09"/>
<feature type="repeat" description="ANK" evidence="3">
    <location>
        <begin position="467"/>
        <end position="499"/>
    </location>
</feature>
<evidence type="ECO:0000313" key="4">
    <source>
        <dbReference type="EMBL" id="PSC72326.1"/>
    </source>
</evidence>
<organism evidence="4 5">
    <name type="scientific">Micractinium conductrix</name>
    <dbReference type="NCBI Taxonomy" id="554055"/>
    <lineage>
        <taxon>Eukaryota</taxon>
        <taxon>Viridiplantae</taxon>
        <taxon>Chlorophyta</taxon>
        <taxon>core chlorophytes</taxon>
        <taxon>Trebouxiophyceae</taxon>
        <taxon>Chlorellales</taxon>
        <taxon>Chlorellaceae</taxon>
        <taxon>Chlorella clade</taxon>
        <taxon>Micractinium</taxon>
    </lineage>
</organism>
<dbReference type="Pfam" id="PF00023">
    <property type="entry name" value="Ank"/>
    <property type="match status" value="2"/>
</dbReference>
<feature type="repeat" description="ANK" evidence="3">
    <location>
        <begin position="961"/>
        <end position="993"/>
    </location>
</feature>
<feature type="repeat" description="ANK" evidence="3">
    <location>
        <begin position="300"/>
        <end position="328"/>
    </location>
</feature>
<dbReference type="Gene3D" id="1.25.40.20">
    <property type="entry name" value="Ankyrin repeat-containing domain"/>
    <property type="match status" value="5"/>
</dbReference>
<dbReference type="OrthoDB" id="539213at2759"/>
<evidence type="ECO:0000256" key="1">
    <source>
        <dbReference type="ARBA" id="ARBA00022737"/>
    </source>
</evidence>
<reference evidence="4 5" key="1">
    <citation type="journal article" date="2018" name="Plant J.">
        <title>Genome sequences of Chlorella sorokiniana UTEX 1602 and Micractinium conductrix SAG 241.80: implications to maltose excretion by a green alga.</title>
        <authorList>
            <person name="Arriola M.B."/>
            <person name="Velmurugan N."/>
            <person name="Zhang Y."/>
            <person name="Plunkett M.H."/>
            <person name="Hondzo H."/>
            <person name="Barney B.M."/>
        </authorList>
    </citation>
    <scope>NUCLEOTIDE SEQUENCE [LARGE SCALE GENOMIC DNA]</scope>
    <source>
        <strain evidence="4 5">SAG 241.80</strain>
    </source>
</reference>
<accession>A0A2P6VE09</accession>
<sequence length="1023" mass="102999">MEESHLFFLLDDQRQSVLATKEERRRQRQAAAAEAVPASLGAQLVVQPAAPAAAACAPALALAEGWLDAVCGAAYLGGAPSTPAALVLAALACGTPDVPVLLQQRGFAELREGSPLLAEAAAEALRALLQHRGSIDGSPEAARFAAAALAARSLPELTRSLLVLGADPNERSIDAPNGSGSSSPPLLVAALMGGHLEEAEVLLDAGARPDPPAVLAAGSGGPAPMQLDCLQLGGLPPNKRPHGDLAAGEAPAAAAPTPLVLAVAARSPRLVARLLTRGADPNRQCTVLQPGGSVDGGALVALTPLLAAVHTGSEELVQQLLAAGADVHQCVVLPGGDGADWSSPLSAAVLGGSQPVVELLVEAGAAGPSSGGGTAGSSAGAFQPKHALRAMAMAAQRGQLAAVRLLYPRLVAAVQGGSPALLGVLRRRTTLHPLAAAAQGGHAAVVDWLLAQGAPASHSGSTLAGVAHQTALMLAAGSGHLPVVQCLLAAGADPRQTNAREETAAVLALRQGHLAVLRCLLLHGGEMVEVEDGGVAAAEGSQGPQLASACRAWQLGFGSSGRTLLGGHLSLAGMDADRQRFRLLLLALLGAAGGSAEAAAHLRHLVTPASVARAAAGSEALLDALLAAGCSLACVDPGGGSFPLLAAAQLGWEPMLRLLRRGADPNQTDASGNTVLMLLAARPSLLDTARCLLTWRVEQLEATAPQQQQQQQQQQQVVKQGLDVLRLNAEGRDALGVALAAKNRRCAEELLTHLVTVGPPAGPLAAAPAAAPAQHAGAATAPAAPTAAASPAAVVTRAYEALVERSACQLAHINLPARDGQLLLLAQARSASRKQLRQVLAMPGLDFNVHDGAGRTALHLLVGRQNPALVADLLAAGQGRVELEARDVSGATAALLAARGGATGAGALAVLLAAGADPDCFDAEGRTLLMALAATGQHKLLSEVLQARGAAACAVDRRDVRGWTALHHAAAAGAFGACRVLRAHGASPQARTFEGQTPADLASGNEQCLALLRLPALGEAVDV</sequence>
<proteinExistence type="predicted"/>
<keyword evidence="5" id="KW-1185">Reference proteome</keyword>